<feature type="compositionally biased region" description="Basic and acidic residues" evidence="1">
    <location>
        <begin position="664"/>
        <end position="674"/>
    </location>
</feature>
<dbReference type="AlphaFoldDB" id="A0A9Q9W833"/>
<feature type="compositionally biased region" description="Acidic residues" evidence="1">
    <location>
        <begin position="675"/>
        <end position="687"/>
    </location>
</feature>
<dbReference type="InterPro" id="IPR037383">
    <property type="entry name" value="CCDC87"/>
</dbReference>
<dbReference type="RefSeq" id="XP_042578564.1">
    <property type="nucleotide sequence ID" value="XM_042722630.1"/>
</dbReference>
<reference evidence="2" key="1">
    <citation type="submission" date="2025-08" db="UniProtKB">
        <authorList>
            <consortium name="RefSeq"/>
        </authorList>
    </citation>
    <scope>IDENTIFICATION</scope>
    <source>
        <tissue evidence="2">Muscle</tissue>
    </source>
</reference>
<dbReference type="CTD" id="55231"/>
<evidence type="ECO:0000256" key="1">
    <source>
        <dbReference type="SAM" id="MobiDB-lite"/>
    </source>
</evidence>
<dbReference type="GeneID" id="109051383"/>
<dbReference type="KEGG" id="ccar:109051383"/>
<name>A0A9Q9W833_CYPCA</name>
<organism evidence="2">
    <name type="scientific">Cyprinus carpio</name>
    <name type="common">Common carp</name>
    <dbReference type="NCBI Taxonomy" id="7962"/>
    <lineage>
        <taxon>Eukaryota</taxon>
        <taxon>Metazoa</taxon>
        <taxon>Chordata</taxon>
        <taxon>Craniata</taxon>
        <taxon>Vertebrata</taxon>
        <taxon>Euteleostomi</taxon>
        <taxon>Actinopterygii</taxon>
        <taxon>Neopterygii</taxon>
        <taxon>Teleostei</taxon>
        <taxon>Ostariophysi</taxon>
        <taxon>Cypriniformes</taxon>
        <taxon>Cyprinidae</taxon>
        <taxon>Cyprininae</taxon>
        <taxon>Cyprinus</taxon>
    </lineage>
</organism>
<evidence type="ECO:0000313" key="2">
    <source>
        <dbReference type="RefSeq" id="XP_042578564.1"/>
    </source>
</evidence>
<dbReference type="OrthoDB" id="67750at2759"/>
<dbReference type="PANTHER" id="PTHR16078:SF1">
    <property type="entry name" value="COILED-COIL DOMAIN-CONTAINING PROTEIN 87"/>
    <property type="match status" value="1"/>
</dbReference>
<gene>
    <name evidence="2" type="primary">ccdc87</name>
</gene>
<dbReference type="Proteomes" id="UP001155660">
    <property type="component" value="Chromosome B4"/>
</dbReference>
<feature type="region of interest" description="Disordered" evidence="1">
    <location>
        <begin position="663"/>
        <end position="695"/>
    </location>
</feature>
<proteinExistence type="predicted"/>
<protein>
    <submittedName>
        <fullName evidence="2">Coiled-coil domain-containing protein 87</fullName>
    </submittedName>
</protein>
<accession>A0A9Q9W833</accession>
<sequence length="899" mass="104809">MLLFFTDMRRQKTCLQKLNSVLGMNWEQSSTQVCEHIRCEDLQMMLHSQEIQGFLRPLSQLCHMEVNSDRMTDRSKEVKSAFSAYKKNKSTPTSLTQLCKQLEERITRKSQHYSISHEDRQSLSAVLTSELSLIWQDLKTLSVDTTLTQEEKVQLNYQTFSEVLHICEQLFLQSLHLMETLRRRGVFSDHINRSRVAAQLAIDCTSLLNVRSIRCRIVTGIKDARKCKQSAVTHNNERSRTATSWEKAVEDDLKEIQENIGELDLQCVYDLLPCNMEPITYKTDTQCSTANKPNILKQEQHQSPPQNRLVRIKGCHSMPDLQRETLLEELEIRLLDPPPSPLVLLSTDPTSNLEKRISPGEDLKRLLQERDFKDDGNCGTDLCSLIESLTCYSSSRLQRLKQKLQKMEEEEETKKHKVLVKKPLHPQGDVVSVTFSPQNIMRTAAAQVSDRVLLETIKLSMYPPVYNDLTKEIDSASVTLMDQNLVEEKMDISKVFEELSKSISTKYFNFDEDSRIEPALKNVTFCPKRVINDLLMNPSLRRPKSYSISHRERAERAENRKRPVNTTARAYRAWFQWWRCQLSMDDYLNYISNQDSDYLSVLFHLYDSDDDDDEEAERHKLAQLQRAERRRSQQERVTSLRRQKQEFVPGFWNINTIEMGGLGREPELHEKNPEEEIQDASEGEEAEGPAAGLLDGEPMQVRLERVWNALLLPEGQRLDMAIKYSSHEYMDHLQEAIAAWEQAAGLIQKRELLLSRLEDFEREASDPNRFFQRGYNGSSIARMEEASQREKLNSQISVVDQELSKTMGHITTRFNDNISYKGRPYREKMRWDRTEMLYWLQQERRVQSLEMFVDGQMVLPVRLPPLNQSKELHRNHQTLQEQPLSRCERNGQLMQHCEL</sequence>
<dbReference type="PANTHER" id="PTHR16078">
    <property type="entry name" value="COILED-COIL DOMAIN-CONTAINING PROTEIN 87"/>
    <property type="match status" value="1"/>
</dbReference>